<dbReference type="EMBL" id="AE015929">
    <property type="protein sequence ID" value="AAO05963.1"/>
    <property type="molecule type" value="Genomic_DNA"/>
</dbReference>
<dbReference type="CDD" id="cd06261">
    <property type="entry name" value="TM_PBP2"/>
    <property type="match status" value="1"/>
</dbReference>
<dbReference type="InterPro" id="IPR000515">
    <property type="entry name" value="MetI-like"/>
</dbReference>
<evidence type="ECO:0000256" key="2">
    <source>
        <dbReference type="ARBA" id="ARBA00007069"/>
    </source>
</evidence>
<dbReference type="AlphaFoldDB" id="A0A0H2VKU8"/>
<protein>
    <submittedName>
        <fullName evidence="12">ABC transporter permease protein</fullName>
    </submittedName>
</protein>
<reference evidence="12 13" key="1">
    <citation type="journal article" date="2003" name="Mol. Microbiol.">
        <title>Genome-based analysis of virulence genes in a non-biofilm-forming Staphylococcus epidermidis strain (ATCC 12228).</title>
        <authorList>
            <person name="Zhang Y.Q."/>
            <person name="Ren S.X."/>
            <person name="Li H.L."/>
            <person name="Wang Y.X."/>
            <person name="Fu G."/>
            <person name="Yang J."/>
            <person name="Qin Z.Q."/>
            <person name="Miao Y.G."/>
            <person name="Wang W.Y."/>
            <person name="Chen R.S."/>
            <person name="Shen Y."/>
            <person name="Chen Z."/>
            <person name="Yuan Z.H."/>
            <person name="Zhao G.P."/>
            <person name="Qu D."/>
            <person name="Danchin A."/>
            <person name="Wen Y.M."/>
        </authorList>
    </citation>
    <scope>NUCLEOTIDE SEQUENCE [LARGE SCALE GENOMIC DNA]</scope>
    <source>
        <strain evidence="13">ATCC 12228 / FDA PCI 1200</strain>
    </source>
</reference>
<dbReference type="PROSITE" id="PS50928">
    <property type="entry name" value="ABC_TM1"/>
    <property type="match status" value="1"/>
</dbReference>
<dbReference type="InterPro" id="IPR035906">
    <property type="entry name" value="MetI-like_sf"/>
</dbReference>
<comment type="similarity">
    <text evidence="2">Belongs to the binding-protein-dependent transport system permease family. CysTW subfamily.</text>
</comment>
<dbReference type="GO" id="GO:0005886">
    <property type="term" value="C:plasma membrane"/>
    <property type="evidence" value="ECO:0007669"/>
    <property type="project" value="UniProtKB-SubCell"/>
</dbReference>
<dbReference type="RefSeq" id="WP_002485216.1">
    <property type="nucleotide sequence ID" value="NC_004461.1"/>
</dbReference>
<organism evidence="12 13">
    <name type="scientific">Staphylococcus epidermidis (strain ATCC 12228 / FDA PCI 1200)</name>
    <dbReference type="NCBI Taxonomy" id="176280"/>
    <lineage>
        <taxon>Bacteria</taxon>
        <taxon>Bacillati</taxon>
        <taxon>Bacillota</taxon>
        <taxon>Bacilli</taxon>
        <taxon>Bacillales</taxon>
        <taxon>Staphylococcaceae</taxon>
        <taxon>Staphylococcus</taxon>
    </lineage>
</organism>
<dbReference type="GO" id="GO:0015675">
    <property type="term" value="P:nickel cation transport"/>
    <property type="evidence" value="ECO:0007669"/>
    <property type="project" value="UniProtKB-KW"/>
</dbReference>
<keyword evidence="6 10" id="KW-0812">Transmembrane</keyword>
<evidence type="ECO:0000313" key="12">
    <source>
        <dbReference type="EMBL" id="AAO05963.1"/>
    </source>
</evidence>
<dbReference type="PANTHER" id="PTHR30450:SF14">
    <property type="entry name" value="TRANSPORTER, PERMEASE PROTEIN, PUTATIVE-RELATED"/>
    <property type="match status" value="1"/>
</dbReference>
<feature type="transmembrane region" description="Helical" evidence="10">
    <location>
        <begin position="144"/>
        <end position="169"/>
    </location>
</feature>
<evidence type="ECO:0000256" key="6">
    <source>
        <dbReference type="ARBA" id="ARBA00022692"/>
    </source>
</evidence>
<dbReference type="PATRIC" id="fig|176280.10.peg.2264"/>
<accession>A0A0H2VKU8</accession>
<dbReference type="eggNOG" id="COG2011">
    <property type="taxonomic scope" value="Bacteria"/>
</dbReference>
<dbReference type="GO" id="GO:0048473">
    <property type="term" value="P:D-methionine transmembrane transport"/>
    <property type="evidence" value="ECO:0007669"/>
    <property type="project" value="TreeGrafter"/>
</dbReference>
<dbReference type="OrthoDB" id="9793490at2"/>
<dbReference type="Pfam" id="PF00528">
    <property type="entry name" value="BPD_transp_1"/>
    <property type="match status" value="1"/>
</dbReference>
<evidence type="ECO:0000256" key="5">
    <source>
        <dbReference type="ARBA" id="ARBA00022596"/>
    </source>
</evidence>
<sequence length="219" mass="23333">MFGSSLDSSQLLQALYETLYMVTVSLVIGALIGIPLGILLVVTRKNGIWSNTILHQVLNPIINILRSIPFIILLIAIVPFTKLLVGTSIGTTAAIVPLTVYVAPYIARLVENSLLEVDDGIIEAAKAMDASPLQIIRYFLLPEALGSLILAITTAIIGLIGSTAMAGAVGGGGIGDLALVYGYQRFDTIVIVITVIVLIIIVQIIQTLGNFIARVIRRN</sequence>
<dbReference type="HOGENOM" id="CLU_077375_0_1_9"/>
<dbReference type="PANTHER" id="PTHR30450">
    <property type="entry name" value="ABC TRANSPORTER PERMEASE"/>
    <property type="match status" value="1"/>
</dbReference>
<proteinExistence type="inferred from homology"/>
<name>A0A0H2VKU8_STAES</name>
<dbReference type="Gene3D" id="1.10.3720.10">
    <property type="entry name" value="MetI-like"/>
    <property type="match status" value="1"/>
</dbReference>
<evidence type="ECO:0000256" key="1">
    <source>
        <dbReference type="ARBA" id="ARBA00004651"/>
    </source>
</evidence>
<feature type="transmembrane region" description="Helical" evidence="10">
    <location>
        <begin position="87"/>
        <end position="107"/>
    </location>
</feature>
<dbReference type="SUPFAM" id="SSF161098">
    <property type="entry name" value="MetI-like"/>
    <property type="match status" value="1"/>
</dbReference>
<evidence type="ECO:0000256" key="7">
    <source>
        <dbReference type="ARBA" id="ARBA00022989"/>
    </source>
</evidence>
<keyword evidence="9 10" id="KW-0472">Membrane</keyword>
<gene>
    <name evidence="12" type="ordered locus">SE_2321</name>
</gene>
<dbReference type="FunFam" id="1.10.3720.10:FF:000002">
    <property type="entry name" value="D-methionine ABC transporter permease MetI"/>
    <property type="match status" value="1"/>
</dbReference>
<evidence type="ECO:0000256" key="8">
    <source>
        <dbReference type="ARBA" id="ARBA00023112"/>
    </source>
</evidence>
<feature type="transmembrane region" description="Helical" evidence="10">
    <location>
        <begin position="20"/>
        <end position="42"/>
    </location>
</feature>
<dbReference type="NCBIfam" id="NF008049">
    <property type="entry name" value="PRK10782.1"/>
    <property type="match status" value="1"/>
</dbReference>
<evidence type="ECO:0000256" key="9">
    <source>
        <dbReference type="ARBA" id="ARBA00023136"/>
    </source>
</evidence>
<evidence type="ECO:0000259" key="11">
    <source>
        <dbReference type="PROSITE" id="PS50928"/>
    </source>
</evidence>
<dbReference type="Proteomes" id="UP000001411">
    <property type="component" value="Chromosome"/>
</dbReference>
<keyword evidence="3 10" id="KW-0813">Transport</keyword>
<keyword evidence="8" id="KW-0921">Nickel transport</keyword>
<feature type="domain" description="ABC transmembrane type-1" evidence="11">
    <location>
        <begin position="15"/>
        <end position="209"/>
    </location>
</feature>
<evidence type="ECO:0000256" key="10">
    <source>
        <dbReference type="RuleBase" id="RU363032"/>
    </source>
</evidence>
<evidence type="ECO:0000313" key="13">
    <source>
        <dbReference type="Proteomes" id="UP000001411"/>
    </source>
</evidence>
<dbReference type="KEGG" id="sep:SE_2321"/>
<keyword evidence="5" id="KW-0533">Nickel</keyword>
<evidence type="ECO:0000256" key="4">
    <source>
        <dbReference type="ARBA" id="ARBA00022475"/>
    </source>
</evidence>
<keyword evidence="7 10" id="KW-1133">Transmembrane helix</keyword>
<comment type="subcellular location">
    <subcellularLocation>
        <location evidence="1 10">Cell membrane</location>
        <topology evidence="1 10">Multi-pass membrane protein</topology>
    </subcellularLocation>
</comment>
<keyword evidence="4" id="KW-1003">Cell membrane</keyword>
<feature type="transmembrane region" description="Helical" evidence="10">
    <location>
        <begin position="189"/>
        <end position="213"/>
    </location>
</feature>
<dbReference type="InterPro" id="IPR051322">
    <property type="entry name" value="AA_ABC_Transporter_Permease"/>
</dbReference>
<evidence type="ECO:0000256" key="3">
    <source>
        <dbReference type="ARBA" id="ARBA00022448"/>
    </source>
</evidence>
<keyword evidence="8" id="KW-0406">Ion transport</keyword>
<feature type="transmembrane region" description="Helical" evidence="10">
    <location>
        <begin position="63"/>
        <end position="81"/>
    </location>
</feature>